<evidence type="ECO:0000313" key="3">
    <source>
        <dbReference type="Proteomes" id="UP000000503"/>
    </source>
</evidence>
<accession>F8F2B8</accession>
<dbReference type="Proteomes" id="UP000000503">
    <property type="component" value="Chromosome"/>
</dbReference>
<gene>
    <name evidence="2" type="ordered locus">Spica_2805</name>
</gene>
<dbReference type="Pfam" id="PF01850">
    <property type="entry name" value="PIN"/>
    <property type="match status" value="1"/>
</dbReference>
<reference evidence="3" key="1">
    <citation type="journal article" date="2013" name="Stand. Genomic Sci.">
        <title>Genome sequence of the thermophilic fresh-water bacterium Spirochaeta caldaria type strain (H1(T)), reclassification of Spirochaeta caldaria, Spirochaeta stenostrepta, and Spirochaeta zuelzerae in the genus Treponema as Treponema caldaria comb. nov., Treponema stenostrepta comb. nov., and Treponema zuelzerae comb. nov., and emendation of the genus Treponema.</title>
        <authorList>
            <person name="Abt B."/>
            <person name="Goker M."/>
            <person name="Scheuner C."/>
            <person name="Han C."/>
            <person name="Lu M."/>
            <person name="Misra M."/>
            <person name="Lapidus A."/>
            <person name="Nolan M."/>
            <person name="Lucas S."/>
            <person name="Hammon N."/>
            <person name="Deshpande S."/>
            <person name="Cheng J.F."/>
            <person name="Tapia R."/>
            <person name="Goodwin L.A."/>
            <person name="Pitluck S."/>
            <person name="Liolios K."/>
            <person name="Pagani I."/>
            <person name="Ivanova N."/>
            <person name="Mavromatis K."/>
            <person name="Mikhailova N."/>
            <person name="Huntemann M."/>
            <person name="Pati A."/>
            <person name="Chen A."/>
            <person name="Palaniappan K."/>
            <person name="Land M."/>
            <person name="Hauser L."/>
            <person name="Jeffries C.D."/>
            <person name="Rohde M."/>
            <person name="Spring S."/>
            <person name="Gronow S."/>
            <person name="Detter J.C."/>
            <person name="Bristow J."/>
            <person name="Eisen J.A."/>
            <person name="Markowitz V."/>
            <person name="Hugenholtz P."/>
            <person name="Kyrpides N.C."/>
            <person name="Woyke T."/>
            <person name="Klenk H.P."/>
        </authorList>
    </citation>
    <scope>NUCLEOTIDE SEQUENCE</scope>
    <source>
        <strain evidence="3">ATCC 51460 / DSM 7334 / H1</strain>
    </source>
</reference>
<dbReference type="KEGG" id="scd:Spica_2805"/>
<dbReference type="CDD" id="cd18692">
    <property type="entry name" value="PIN_VapC-like"/>
    <property type="match status" value="1"/>
</dbReference>
<keyword evidence="3" id="KW-1185">Reference proteome</keyword>
<dbReference type="AlphaFoldDB" id="F8F2B8"/>
<sequence>MTDKIIFLDTNILVYANDNAYPEKQKIARNYIREVIITGNGYISTQVLAEFWVTVTQKLPTCLSQDLAREQISLFSNFHIIPVEYPTILEAIRLQERYQISFWDAQIIASALQVNATVLLTEDLQHGLSINSITIQNPFL</sequence>
<dbReference type="SUPFAM" id="SSF88723">
    <property type="entry name" value="PIN domain-like"/>
    <property type="match status" value="1"/>
</dbReference>
<evidence type="ECO:0000259" key="1">
    <source>
        <dbReference type="Pfam" id="PF01850"/>
    </source>
</evidence>
<protein>
    <submittedName>
        <fullName evidence="2">PilT protein domain protein</fullName>
    </submittedName>
</protein>
<name>F8F2B8_GRAC1</name>
<dbReference type="STRING" id="744872.Spica_2805"/>
<dbReference type="Gene3D" id="3.40.50.1010">
    <property type="entry name" value="5'-nuclease"/>
    <property type="match status" value="1"/>
</dbReference>
<dbReference type="InterPro" id="IPR029060">
    <property type="entry name" value="PIN-like_dom_sf"/>
</dbReference>
<feature type="domain" description="PIN" evidence="1">
    <location>
        <begin position="6"/>
        <end position="123"/>
    </location>
</feature>
<organism evidence="2 3">
    <name type="scientific">Gracilinema caldarium (strain ATCC 51460 / DSM 7334 / H1)</name>
    <name type="common">Treponema caldarium</name>
    <dbReference type="NCBI Taxonomy" id="744872"/>
    <lineage>
        <taxon>Bacteria</taxon>
        <taxon>Pseudomonadati</taxon>
        <taxon>Spirochaetota</taxon>
        <taxon>Spirochaetia</taxon>
        <taxon>Spirochaetales</taxon>
        <taxon>Breznakiellaceae</taxon>
        <taxon>Gracilinema</taxon>
    </lineage>
</organism>
<dbReference type="RefSeq" id="WP_013970178.1">
    <property type="nucleotide sequence ID" value="NC_015732.1"/>
</dbReference>
<dbReference type="HOGENOM" id="CLU_128080_0_0_12"/>
<dbReference type="InterPro" id="IPR002716">
    <property type="entry name" value="PIN_dom"/>
</dbReference>
<proteinExistence type="predicted"/>
<evidence type="ECO:0000313" key="2">
    <source>
        <dbReference type="EMBL" id="AEJ20900.1"/>
    </source>
</evidence>
<dbReference type="EMBL" id="CP002868">
    <property type="protein sequence ID" value="AEJ20900.1"/>
    <property type="molecule type" value="Genomic_DNA"/>
</dbReference>
<dbReference type="eggNOG" id="COG5573">
    <property type="taxonomic scope" value="Bacteria"/>
</dbReference>